<accession>A0AA39P197</accession>
<dbReference type="PANTHER" id="PTHR11125:SF7">
    <property type="entry name" value="TRANSCRIPTION ELONGATION FACTOR SPT5"/>
    <property type="match status" value="1"/>
</dbReference>
<feature type="compositionally biased region" description="Acidic residues" evidence="1">
    <location>
        <begin position="53"/>
        <end position="65"/>
    </location>
</feature>
<evidence type="ECO:0008006" key="4">
    <source>
        <dbReference type="Google" id="ProtNLM"/>
    </source>
</evidence>
<dbReference type="GO" id="GO:0032784">
    <property type="term" value="P:regulation of DNA-templated transcription elongation"/>
    <property type="evidence" value="ECO:0007669"/>
    <property type="project" value="InterPro"/>
</dbReference>
<dbReference type="GO" id="GO:0032044">
    <property type="term" value="C:DSIF complex"/>
    <property type="evidence" value="ECO:0007669"/>
    <property type="project" value="TreeGrafter"/>
</dbReference>
<dbReference type="InterPro" id="IPR039659">
    <property type="entry name" value="SPT5"/>
</dbReference>
<feature type="region of interest" description="Disordered" evidence="1">
    <location>
        <begin position="53"/>
        <end position="74"/>
    </location>
</feature>
<dbReference type="EMBL" id="JAUEPR010000022">
    <property type="protein sequence ID" value="KAK0475702.1"/>
    <property type="molecule type" value="Genomic_DNA"/>
</dbReference>
<comment type="caution">
    <text evidence="2">The sequence shown here is derived from an EMBL/GenBank/DDBJ whole genome shotgun (WGS) entry which is preliminary data.</text>
</comment>
<protein>
    <recommendedName>
        <fullName evidence="4">Chromatin elongation factor SPT5</fullName>
    </recommendedName>
</protein>
<dbReference type="Proteomes" id="UP001175227">
    <property type="component" value="Unassembled WGS sequence"/>
</dbReference>
<name>A0AA39P197_9AGAR</name>
<reference evidence="2" key="1">
    <citation type="submission" date="2023-06" db="EMBL/GenBank/DDBJ databases">
        <authorList>
            <consortium name="Lawrence Berkeley National Laboratory"/>
            <person name="Ahrendt S."/>
            <person name="Sahu N."/>
            <person name="Indic B."/>
            <person name="Wong-Bajracharya J."/>
            <person name="Merenyi Z."/>
            <person name="Ke H.-M."/>
            <person name="Monk M."/>
            <person name="Kocsube S."/>
            <person name="Drula E."/>
            <person name="Lipzen A."/>
            <person name="Balint B."/>
            <person name="Henrissat B."/>
            <person name="Andreopoulos B."/>
            <person name="Martin F.M."/>
            <person name="Harder C.B."/>
            <person name="Rigling D."/>
            <person name="Ford K.L."/>
            <person name="Foster G.D."/>
            <person name="Pangilinan J."/>
            <person name="Papanicolaou A."/>
            <person name="Barry K."/>
            <person name="LaButti K."/>
            <person name="Viragh M."/>
            <person name="Koriabine M."/>
            <person name="Yan M."/>
            <person name="Riley R."/>
            <person name="Champramary S."/>
            <person name="Plett K.L."/>
            <person name="Tsai I.J."/>
            <person name="Slot J."/>
            <person name="Sipos G."/>
            <person name="Plett J."/>
            <person name="Nagy L.G."/>
            <person name="Grigoriev I.V."/>
        </authorList>
    </citation>
    <scope>NUCLEOTIDE SEQUENCE</scope>
    <source>
        <strain evidence="2">ICMP 16352</strain>
    </source>
</reference>
<evidence type="ECO:0000256" key="1">
    <source>
        <dbReference type="SAM" id="MobiDB-lite"/>
    </source>
</evidence>
<evidence type="ECO:0000313" key="2">
    <source>
        <dbReference type="EMBL" id="KAK0475702.1"/>
    </source>
</evidence>
<evidence type="ECO:0000313" key="3">
    <source>
        <dbReference type="Proteomes" id="UP001175227"/>
    </source>
</evidence>
<proteinExistence type="predicted"/>
<dbReference type="GO" id="GO:0006357">
    <property type="term" value="P:regulation of transcription by RNA polymerase II"/>
    <property type="evidence" value="ECO:0007669"/>
    <property type="project" value="InterPro"/>
</dbReference>
<dbReference type="GO" id="GO:0003729">
    <property type="term" value="F:mRNA binding"/>
    <property type="evidence" value="ECO:0007669"/>
    <property type="project" value="TreeGrafter"/>
</dbReference>
<keyword evidence="3" id="KW-1185">Reference proteome</keyword>
<sequence length="775" mass="87966">MCQHYRESKSFKTRRGNKRVKSLMSAFVDLEAGVDREEVLEASEEEITDFIQDAPDEDDISDVDDAPTAGPSTVAPVLGIPEQEKMWTDLLERASLRATRGQTVPDTNNKNSIHDVPPEFWALSVFPGWEDIVVFHIGRCARPELGIKAAFIMPLLEKQVWLEVEMSYTLKAWLQDIPGVRLRNQQPILHALSPLDGFGAPLSTNSSKPLVVGSWVRIRRGKSKGDTGMVGKVYPWGCKVLLIPRLDPSARDKKHGKRRRLDDNLAPKLFNRGAIELDGSEKLKVLNKGEERYLWRDLVYEYDLLVRRISFSQVEMAREIPDSLAGLFAQSRHPLVRRYRQKLPRISEWCLVVGDPIMDTSSGRVGLVGSVEDHGLEIECDEGLFTVPWAHCRKTFQVGQYVEITEDCVDRWAGWIHAIEDGLVHVVSHNARMNDKVEMREVHPNLVMVSTPPSSLPLPPKKDQDPIRRTKECPWKGTLVLIVRRNHRWRGKTGYVEDAIVVNNPSGKPVLSLLVRLASYDPNTPYPTLWFEYLDVVDEESYLPLNEALPLADNDDNLYHKHVPTTYVLEEKGRRVYLEPEPQAEADPGNRTPLPDPAERCLSPAWDPSAPEPGSSLAVSSPTYWCTDRRLHGFQFRAKYQGLNIVAAVRAKLNGSDGLKCVREDTSLHEELDPAAVLPIHPTARHYDMFLVISGEHCGKWVRGIQYKKISPKDRSDLEWTVAVVIPRTPFMHDDLTDERLVLHSSCMTLANETAISRNLNENLRRQLRKPARER</sequence>
<organism evidence="2 3">
    <name type="scientific">Armillaria novae-zelandiae</name>
    <dbReference type="NCBI Taxonomy" id="153914"/>
    <lineage>
        <taxon>Eukaryota</taxon>
        <taxon>Fungi</taxon>
        <taxon>Dikarya</taxon>
        <taxon>Basidiomycota</taxon>
        <taxon>Agaricomycotina</taxon>
        <taxon>Agaricomycetes</taxon>
        <taxon>Agaricomycetidae</taxon>
        <taxon>Agaricales</taxon>
        <taxon>Marasmiineae</taxon>
        <taxon>Physalacriaceae</taxon>
        <taxon>Armillaria</taxon>
    </lineage>
</organism>
<dbReference type="GO" id="GO:0006368">
    <property type="term" value="P:transcription elongation by RNA polymerase II"/>
    <property type="evidence" value="ECO:0007669"/>
    <property type="project" value="TreeGrafter"/>
</dbReference>
<gene>
    <name evidence="2" type="ORF">IW261DRAFT_1421997</name>
</gene>
<feature type="region of interest" description="Disordered" evidence="1">
    <location>
        <begin position="580"/>
        <end position="617"/>
    </location>
</feature>
<dbReference type="PANTHER" id="PTHR11125">
    <property type="entry name" value="SUPPRESSOR OF TY 5"/>
    <property type="match status" value="1"/>
</dbReference>
<dbReference type="AlphaFoldDB" id="A0AA39P197"/>